<organism evidence="1 2">
    <name type="scientific">Xanthomonas prunicola</name>
    <dbReference type="NCBI Taxonomy" id="2053930"/>
    <lineage>
        <taxon>Bacteria</taxon>
        <taxon>Pseudomonadati</taxon>
        <taxon>Pseudomonadota</taxon>
        <taxon>Gammaproteobacteria</taxon>
        <taxon>Lysobacterales</taxon>
        <taxon>Lysobacteraceae</taxon>
        <taxon>Xanthomonas</taxon>
    </lineage>
</organism>
<protein>
    <submittedName>
        <fullName evidence="1">Uncharacterized protein</fullName>
    </submittedName>
</protein>
<accession>A0A9Q9MK17</accession>
<evidence type="ECO:0000313" key="1">
    <source>
        <dbReference type="EMBL" id="UXA63611.1"/>
    </source>
</evidence>
<dbReference type="EMBL" id="CP096142">
    <property type="protein sequence ID" value="UXA63611.1"/>
    <property type="molecule type" value="Genomic_DNA"/>
</dbReference>
<sequence>MRQIDLEEVAPSLGSLTEEWGRAICQAAAHCMTERSHASGVELCSDGMGSPNFAVHWAHFKDAAKVEATWSDLQVAVEHGAYAIALATIDVEYGLKVVQRSAKGTGFDFWVRDPAKPGILMQGAERVEVSGILSGTKSDVSGRLSEKIKQMNQSSYMGLPGHAVVVEFGRPLVKAAKT</sequence>
<reference evidence="1" key="1">
    <citation type="submission" date="2022-04" db="EMBL/GenBank/DDBJ databases">
        <title>Xanthomonas prunicola pv. tritici, a pathogen causing a previously unreported foliar disease of wheat.</title>
        <authorList>
            <person name="Clavijo F."/>
            <person name="Curland R.D."/>
            <person name="Dill-Macky R."/>
            <person name="Pereyra S."/>
            <person name="Roman-Reyna V."/>
            <person name="Siri M.I."/>
        </authorList>
    </citation>
    <scope>NUCLEOTIDE SEQUENCE</scope>
    <source>
        <strain evidence="1">CIX249</strain>
    </source>
</reference>
<proteinExistence type="predicted"/>
<dbReference type="Proteomes" id="UP001058381">
    <property type="component" value="Chromosome"/>
</dbReference>
<dbReference type="GeneID" id="75151934"/>
<dbReference type="RefSeq" id="WP_252164694.1">
    <property type="nucleotide sequence ID" value="NZ_CP094827.1"/>
</dbReference>
<dbReference type="AlphaFoldDB" id="A0A9Q9MK17"/>
<name>A0A9Q9MK17_9XANT</name>
<gene>
    <name evidence="1" type="ORF">M0D43_11235</name>
</gene>
<evidence type="ECO:0000313" key="2">
    <source>
        <dbReference type="Proteomes" id="UP001058381"/>
    </source>
</evidence>